<dbReference type="SUPFAM" id="SSF53067">
    <property type="entry name" value="Actin-like ATPase domain"/>
    <property type="match status" value="1"/>
</dbReference>
<dbReference type="Proteomes" id="UP001501004">
    <property type="component" value="Unassembled WGS sequence"/>
</dbReference>
<proteinExistence type="inferred from homology"/>
<evidence type="ECO:0000256" key="1">
    <source>
        <dbReference type="ARBA" id="ARBA00006479"/>
    </source>
</evidence>
<comment type="similarity">
    <text evidence="1">Belongs to the ROK (NagC/XylR) family.</text>
</comment>
<dbReference type="PANTHER" id="PTHR18964">
    <property type="entry name" value="ROK (REPRESSOR, ORF, KINASE) FAMILY"/>
    <property type="match status" value="1"/>
</dbReference>
<dbReference type="Gene3D" id="3.30.420.40">
    <property type="match status" value="2"/>
</dbReference>
<evidence type="ECO:0000313" key="3">
    <source>
        <dbReference type="EMBL" id="GAA3733459.1"/>
    </source>
</evidence>
<evidence type="ECO:0000313" key="4">
    <source>
        <dbReference type="Proteomes" id="UP001501004"/>
    </source>
</evidence>
<name>A0ABP7FAD7_9MICO</name>
<dbReference type="EMBL" id="BAABAE010000002">
    <property type="protein sequence ID" value="GAA3733459.1"/>
    <property type="molecule type" value="Genomic_DNA"/>
</dbReference>
<comment type="caution">
    <text evidence="3">The sequence shown here is derived from an EMBL/GenBank/DDBJ whole genome shotgun (WGS) entry which is preliminary data.</text>
</comment>
<dbReference type="InterPro" id="IPR000600">
    <property type="entry name" value="ROK"/>
</dbReference>
<reference evidence="4" key="1">
    <citation type="journal article" date="2019" name="Int. J. Syst. Evol. Microbiol.">
        <title>The Global Catalogue of Microorganisms (GCM) 10K type strain sequencing project: providing services to taxonomists for standard genome sequencing and annotation.</title>
        <authorList>
            <consortium name="The Broad Institute Genomics Platform"/>
            <consortium name="The Broad Institute Genome Sequencing Center for Infectious Disease"/>
            <person name="Wu L."/>
            <person name="Ma J."/>
        </authorList>
    </citation>
    <scope>NUCLEOTIDE SEQUENCE [LARGE SCALE GENOMIC DNA]</scope>
    <source>
        <strain evidence="4">JCM 16949</strain>
    </source>
</reference>
<accession>A0ABP7FAD7</accession>
<evidence type="ECO:0000256" key="2">
    <source>
        <dbReference type="SAM" id="MobiDB-lite"/>
    </source>
</evidence>
<dbReference type="RefSeq" id="WP_344753786.1">
    <property type="nucleotide sequence ID" value="NZ_BAABAE010000002.1"/>
</dbReference>
<dbReference type="InterPro" id="IPR043129">
    <property type="entry name" value="ATPase_NBD"/>
</dbReference>
<sequence length="290" mass="29376">MSQPLTLGIDVGGTSIKCSAIDPSGESQQVLRMPTPKDDRSGSETASVVTGLIERILADHDIAAIGLAVPGIVDEPSGTVISAVNLGWQDVSFRSLIEQHVDRPIAFGQDVRTGALAEARLGAARGFPVSVFLPIGTGVSIGTVIDGVPVASGGWAGELGQLPVGRPGEAHRPSVESLASASAIANRAGCTSAIDAAEKVRQGDPLAVRVWTEAVDALADALAWTIGVTGAEIIVVGGGLGSAGRLLLDPLEAGLDARLGVLRRPVVAAAAFGDLSTMVGAGLIAHDLLR</sequence>
<feature type="region of interest" description="Disordered" evidence="2">
    <location>
        <begin position="24"/>
        <end position="44"/>
    </location>
</feature>
<keyword evidence="4" id="KW-1185">Reference proteome</keyword>
<dbReference type="Pfam" id="PF00480">
    <property type="entry name" value="ROK"/>
    <property type="match status" value="1"/>
</dbReference>
<gene>
    <name evidence="3" type="ORF">GCM10022239_07120</name>
</gene>
<protein>
    <submittedName>
        <fullName evidence="3">ROK family protein</fullName>
    </submittedName>
</protein>
<dbReference type="PANTHER" id="PTHR18964:SF149">
    <property type="entry name" value="BIFUNCTIONAL UDP-N-ACETYLGLUCOSAMINE 2-EPIMERASE_N-ACETYLMANNOSAMINE KINASE"/>
    <property type="match status" value="1"/>
</dbReference>
<organism evidence="3 4">
    <name type="scientific">Leifsonella bigeumensis</name>
    <dbReference type="NCBI Taxonomy" id="433643"/>
    <lineage>
        <taxon>Bacteria</taxon>
        <taxon>Bacillati</taxon>
        <taxon>Actinomycetota</taxon>
        <taxon>Actinomycetes</taxon>
        <taxon>Micrococcales</taxon>
        <taxon>Microbacteriaceae</taxon>
        <taxon>Leifsonella</taxon>
    </lineage>
</organism>